<organism evidence="4 5">
    <name type="scientific">Actinobacteria bacterium BACL15 MAG-120619-bin91</name>
    <dbReference type="NCBI Taxonomy" id="1655562"/>
    <lineage>
        <taxon>Bacteria</taxon>
        <taxon>Bacillati</taxon>
        <taxon>Actinomycetota</taxon>
        <taxon>Actinomycetes</taxon>
        <taxon>Actinomycetes incertae sedis</taxon>
        <taxon>ac1 cluster</taxon>
    </lineage>
</organism>
<accession>A0A0R2PDX8</accession>
<dbReference type="AlphaFoldDB" id="A0A0R2PDX8"/>
<gene>
    <name evidence="4" type="ORF">ABR54_01255</name>
</gene>
<comment type="caution">
    <text evidence="4">The sequence shown here is derived from an EMBL/GenBank/DDBJ whole genome shotgun (WGS) entry which is preliminary data.</text>
</comment>
<dbReference type="EMBL" id="LIAM01000023">
    <property type="protein sequence ID" value="KRO36184.1"/>
    <property type="molecule type" value="Genomic_DNA"/>
</dbReference>
<dbReference type="SUPFAM" id="SSF51735">
    <property type="entry name" value="NAD(P)-binding Rossmann-fold domains"/>
    <property type="match status" value="1"/>
</dbReference>
<dbReference type="GO" id="GO:0000166">
    <property type="term" value="F:nucleotide binding"/>
    <property type="evidence" value="ECO:0007669"/>
    <property type="project" value="InterPro"/>
</dbReference>
<keyword evidence="1" id="KW-0560">Oxidoreductase</keyword>
<dbReference type="Proteomes" id="UP000053274">
    <property type="component" value="Unassembled WGS sequence"/>
</dbReference>
<dbReference type="PANTHER" id="PTHR43818:SF11">
    <property type="entry name" value="BCDNA.GH03377"/>
    <property type="match status" value="1"/>
</dbReference>
<dbReference type="Pfam" id="PF01408">
    <property type="entry name" value="GFO_IDH_MocA"/>
    <property type="match status" value="1"/>
</dbReference>
<feature type="domain" description="Gfo/Idh/MocA-like oxidoreductase N-terminal" evidence="2">
    <location>
        <begin position="18"/>
        <end position="133"/>
    </location>
</feature>
<dbReference type="Gene3D" id="3.40.50.720">
    <property type="entry name" value="NAD(P)-binding Rossmann-like Domain"/>
    <property type="match status" value="1"/>
</dbReference>
<dbReference type="PANTHER" id="PTHR43818">
    <property type="entry name" value="BCDNA.GH03377"/>
    <property type="match status" value="1"/>
</dbReference>
<reference evidence="4 5" key="1">
    <citation type="submission" date="2015-10" db="EMBL/GenBank/DDBJ databases">
        <title>Metagenome-Assembled Genomes uncover a global brackish microbiome.</title>
        <authorList>
            <person name="Hugerth L.W."/>
            <person name="Larsson J."/>
            <person name="Alneberg J."/>
            <person name="Lindh M.V."/>
            <person name="Legrand C."/>
            <person name="Pinhassi J."/>
            <person name="Andersson A.F."/>
        </authorList>
    </citation>
    <scope>NUCLEOTIDE SEQUENCE [LARGE SCALE GENOMIC DNA]</scope>
    <source>
        <strain evidence="4">BACL15 MAG-120619-bin91</strain>
    </source>
</reference>
<proteinExistence type="predicted"/>
<dbReference type="InterPro" id="IPR036291">
    <property type="entry name" value="NAD(P)-bd_dom_sf"/>
</dbReference>
<evidence type="ECO:0000259" key="3">
    <source>
        <dbReference type="Pfam" id="PF22725"/>
    </source>
</evidence>
<sequence length="371" mass="40651">MTTTFSREDVTFTQQLVINAGVIGFGFIGEVHVRAIRASGSLVTAIAAKTIEEAKAAALKMGIAKALSIEEMLSDDDIDVIHICTPNIFHAELAEQVIKAGKHVICEKPLATSVIEAQHLNDLAQLNEVVATVPFVYRYHPSVREARSRVSHLKEPLNLLHGYYLQDWLSRETTINWRLDSSIGGPSRAFGDIGVHWCDLLEFVTGHRITHINAQLMKVFQSRGDKIEIDTEDGATMIFRTDKGAQGSLVLSQVSAGRKNKLWFSFESPSESFVFDQEVPDSLWIGGLASNQIVMRGVAEESASAKSYSILPAGHPQGYQDCFNSFVSDTYRTIGGAVVDGLPNFNDGLRAAKLTEAVLTSAESGNWVEIK</sequence>
<evidence type="ECO:0000259" key="2">
    <source>
        <dbReference type="Pfam" id="PF01408"/>
    </source>
</evidence>
<dbReference type="Pfam" id="PF22725">
    <property type="entry name" value="GFO_IDH_MocA_C3"/>
    <property type="match status" value="1"/>
</dbReference>
<dbReference type="Gene3D" id="3.30.360.10">
    <property type="entry name" value="Dihydrodipicolinate Reductase, domain 2"/>
    <property type="match status" value="1"/>
</dbReference>
<dbReference type="InterPro" id="IPR000683">
    <property type="entry name" value="Gfo/Idh/MocA-like_OxRdtase_N"/>
</dbReference>
<dbReference type="SUPFAM" id="SSF55347">
    <property type="entry name" value="Glyceraldehyde-3-phosphate dehydrogenase-like, C-terminal domain"/>
    <property type="match status" value="1"/>
</dbReference>
<protein>
    <submittedName>
        <fullName evidence="4">Oxidoreductase</fullName>
    </submittedName>
</protein>
<evidence type="ECO:0000313" key="4">
    <source>
        <dbReference type="EMBL" id="KRO36184.1"/>
    </source>
</evidence>
<evidence type="ECO:0000313" key="5">
    <source>
        <dbReference type="Proteomes" id="UP000053274"/>
    </source>
</evidence>
<evidence type="ECO:0000256" key="1">
    <source>
        <dbReference type="ARBA" id="ARBA00023002"/>
    </source>
</evidence>
<name>A0A0R2PDX8_9ACTN</name>
<dbReference type="GO" id="GO:0016491">
    <property type="term" value="F:oxidoreductase activity"/>
    <property type="evidence" value="ECO:0007669"/>
    <property type="project" value="UniProtKB-KW"/>
</dbReference>
<feature type="domain" description="GFO/IDH/MocA-like oxidoreductase" evidence="3">
    <location>
        <begin position="159"/>
        <end position="262"/>
    </location>
</feature>
<dbReference type="InterPro" id="IPR055170">
    <property type="entry name" value="GFO_IDH_MocA-like_dom"/>
</dbReference>
<dbReference type="InterPro" id="IPR050463">
    <property type="entry name" value="Gfo/Idh/MocA_oxidrdct_glycsds"/>
</dbReference>